<dbReference type="RefSeq" id="WP_049415222.1">
    <property type="nucleotide sequence ID" value="NZ_JADPYN010000041.1"/>
</dbReference>
<evidence type="ECO:0000313" key="6">
    <source>
        <dbReference type="Proteomes" id="UP000622362"/>
    </source>
</evidence>
<evidence type="ECO:0000256" key="2">
    <source>
        <dbReference type="ARBA" id="ARBA00022741"/>
    </source>
</evidence>
<dbReference type="GO" id="GO:0016887">
    <property type="term" value="F:ATP hydrolysis activity"/>
    <property type="evidence" value="ECO:0007669"/>
    <property type="project" value="InterPro"/>
</dbReference>
<evidence type="ECO:0000313" key="5">
    <source>
        <dbReference type="EMBL" id="MBF9304753.1"/>
    </source>
</evidence>
<dbReference type="Gene3D" id="3.40.50.300">
    <property type="entry name" value="P-loop containing nucleotide triphosphate hydrolases"/>
    <property type="match status" value="1"/>
</dbReference>
<reference evidence="5" key="1">
    <citation type="submission" date="2020-11" db="EMBL/GenBank/DDBJ databases">
        <title>Molecular epidemiology and genomic profiles of multidrug-resistant bacteria collected from clinical sources in South Africa.</title>
        <authorList>
            <person name="Asante J."/>
            <person name="Amoako D.G."/>
        </authorList>
    </citation>
    <scope>NUCLEOTIDE SEQUENCE</scope>
    <source>
        <strain evidence="5">C68</strain>
    </source>
</reference>
<dbReference type="InterPro" id="IPR051782">
    <property type="entry name" value="ABC_Transporter_VariousFunc"/>
</dbReference>
<evidence type="ECO:0000256" key="3">
    <source>
        <dbReference type="ARBA" id="ARBA00022840"/>
    </source>
</evidence>
<keyword evidence="2" id="KW-0547">Nucleotide-binding</keyword>
<dbReference type="PANTHER" id="PTHR42939">
    <property type="entry name" value="ABC TRANSPORTER ATP-BINDING PROTEIN ALBC-RELATED"/>
    <property type="match status" value="1"/>
</dbReference>
<dbReference type="EMBL" id="JADPYN010000041">
    <property type="protein sequence ID" value="MBF9304753.1"/>
    <property type="molecule type" value="Genomic_DNA"/>
</dbReference>
<keyword evidence="3 5" id="KW-0067">ATP-binding</keyword>
<evidence type="ECO:0000256" key="1">
    <source>
        <dbReference type="ARBA" id="ARBA00022448"/>
    </source>
</evidence>
<protein>
    <submittedName>
        <fullName evidence="5">ATP-binding cassette domain-containing protein</fullName>
    </submittedName>
</protein>
<name>A0A8I0WA54_STAEP</name>
<dbReference type="PROSITE" id="PS50893">
    <property type="entry name" value="ABC_TRANSPORTER_2"/>
    <property type="match status" value="1"/>
</dbReference>
<dbReference type="SUPFAM" id="SSF52540">
    <property type="entry name" value="P-loop containing nucleoside triphosphate hydrolases"/>
    <property type="match status" value="1"/>
</dbReference>
<accession>A0A8I0WA54</accession>
<evidence type="ECO:0000259" key="4">
    <source>
        <dbReference type="PROSITE" id="PS50893"/>
    </source>
</evidence>
<sequence>MKVLEVNNLTKKIKNKTILQNISFSLNEGEIVGLVGANGAGKTTLMKVILGFSHYQSGTYEITENKNAQSNTGALIESPGLYPFMSGYDNLKLFNESKDKNAINEIVDKLNMKEYIHKKAKSYSLGMKQKLGIAIAFLNNPKLIILDEPMNGLDPKAVRDVRELILETAKQGTTFLISSHILSELVKITDSILIINDGSIIKETTKEELNQENEDDLENVLLNIIDKEGEM</sequence>
<dbReference type="Pfam" id="PF00005">
    <property type="entry name" value="ABC_tran"/>
    <property type="match status" value="1"/>
</dbReference>
<dbReference type="PANTHER" id="PTHR42939:SF1">
    <property type="entry name" value="ABC TRANSPORTER ATP-BINDING PROTEIN ALBC-RELATED"/>
    <property type="match status" value="1"/>
</dbReference>
<dbReference type="InterPro" id="IPR027417">
    <property type="entry name" value="P-loop_NTPase"/>
</dbReference>
<feature type="domain" description="ABC transporter" evidence="4">
    <location>
        <begin position="4"/>
        <end position="222"/>
    </location>
</feature>
<dbReference type="PROSITE" id="PS00211">
    <property type="entry name" value="ABC_TRANSPORTER_1"/>
    <property type="match status" value="1"/>
</dbReference>
<proteinExistence type="predicted"/>
<organism evidence="5 6">
    <name type="scientific">Staphylococcus epidermidis</name>
    <dbReference type="NCBI Taxonomy" id="1282"/>
    <lineage>
        <taxon>Bacteria</taxon>
        <taxon>Bacillati</taxon>
        <taxon>Bacillota</taxon>
        <taxon>Bacilli</taxon>
        <taxon>Bacillales</taxon>
        <taxon>Staphylococcaceae</taxon>
        <taxon>Staphylococcus</taxon>
    </lineage>
</organism>
<dbReference type="SMART" id="SM00382">
    <property type="entry name" value="AAA"/>
    <property type="match status" value="1"/>
</dbReference>
<comment type="caution">
    <text evidence="5">The sequence shown here is derived from an EMBL/GenBank/DDBJ whole genome shotgun (WGS) entry which is preliminary data.</text>
</comment>
<dbReference type="InterPro" id="IPR017871">
    <property type="entry name" value="ABC_transporter-like_CS"/>
</dbReference>
<gene>
    <name evidence="5" type="ORF">I3V53_11850</name>
</gene>
<dbReference type="InterPro" id="IPR003439">
    <property type="entry name" value="ABC_transporter-like_ATP-bd"/>
</dbReference>
<keyword evidence="1" id="KW-0813">Transport</keyword>
<dbReference type="InterPro" id="IPR003593">
    <property type="entry name" value="AAA+_ATPase"/>
</dbReference>
<dbReference type="GO" id="GO:0005524">
    <property type="term" value="F:ATP binding"/>
    <property type="evidence" value="ECO:0007669"/>
    <property type="project" value="UniProtKB-KW"/>
</dbReference>
<dbReference type="AlphaFoldDB" id="A0A8I0WA54"/>
<dbReference type="Proteomes" id="UP000622362">
    <property type="component" value="Unassembled WGS sequence"/>
</dbReference>